<dbReference type="InterPro" id="IPR001126">
    <property type="entry name" value="UmuC"/>
</dbReference>
<comment type="caution">
    <text evidence="4">The sequence shown here is derived from an EMBL/GenBank/DDBJ whole genome shotgun (WGS) entry which is preliminary data.</text>
</comment>
<dbReference type="RefSeq" id="WP_304376600.1">
    <property type="nucleotide sequence ID" value="NZ_JAUOZU010000007.1"/>
</dbReference>
<dbReference type="EMBL" id="JAUOZU010000007">
    <property type="protein sequence ID" value="MDO6964647.1"/>
    <property type="molecule type" value="Genomic_DNA"/>
</dbReference>
<dbReference type="Gene3D" id="3.40.1170.60">
    <property type="match status" value="1"/>
</dbReference>
<dbReference type="InterPro" id="IPR050356">
    <property type="entry name" value="SulA_CellDiv_inhibitor"/>
</dbReference>
<dbReference type="CDD" id="cd03468">
    <property type="entry name" value="PolY_like"/>
    <property type="match status" value="1"/>
</dbReference>
<dbReference type="Gene3D" id="3.30.70.270">
    <property type="match status" value="1"/>
</dbReference>
<dbReference type="Pfam" id="PF00817">
    <property type="entry name" value="IMS"/>
    <property type="match status" value="1"/>
</dbReference>
<gene>
    <name evidence="4" type="ORF">Q4481_11830</name>
</gene>
<evidence type="ECO:0000313" key="4">
    <source>
        <dbReference type="EMBL" id="MDO6964647.1"/>
    </source>
</evidence>
<reference evidence="4" key="2">
    <citation type="submission" date="2023-07" db="EMBL/GenBank/DDBJ databases">
        <authorList>
            <person name="Shen H."/>
        </authorList>
    </citation>
    <scope>NUCLEOTIDE SEQUENCE</scope>
    <source>
        <strain evidence="4">TNR-22</strain>
    </source>
</reference>
<evidence type="ECO:0000256" key="1">
    <source>
        <dbReference type="ARBA" id="ARBA00010945"/>
    </source>
</evidence>
<dbReference type="PANTHER" id="PTHR35369:SF2">
    <property type="entry name" value="BLR3025 PROTEIN"/>
    <property type="match status" value="1"/>
</dbReference>
<dbReference type="SUPFAM" id="SSF56672">
    <property type="entry name" value="DNA/RNA polymerases"/>
    <property type="match status" value="1"/>
</dbReference>
<proteinExistence type="inferred from homology"/>
<evidence type="ECO:0000256" key="2">
    <source>
        <dbReference type="ARBA" id="ARBA00022763"/>
    </source>
</evidence>
<name>A0ABT8YLT8_9HYPH</name>
<dbReference type="InterPro" id="IPR043502">
    <property type="entry name" value="DNA/RNA_pol_sf"/>
</dbReference>
<keyword evidence="5" id="KW-1185">Reference proteome</keyword>
<keyword evidence="2" id="KW-0227">DNA damage</keyword>
<dbReference type="PANTHER" id="PTHR35369">
    <property type="entry name" value="BLR3025 PROTEIN-RELATED"/>
    <property type="match status" value="1"/>
</dbReference>
<dbReference type="InterPro" id="IPR043128">
    <property type="entry name" value="Rev_trsase/Diguanyl_cyclase"/>
</dbReference>
<sequence>MHFPHLATDRIARARWGRSWRSTGRPDHPPIVCAARSGNAMRLSALDEAARGVGLRPGQGVADARAMIPGLDVVAAEPQADRAFLEAIADWCDRYTPLVAIDGEDGLYLDITGSAHLFGGEKALLDDALNRLFHMGISARGSISSTPGLSHGLARFGRREIVVPEEESEALAPLPVKALRLPVVTVELLVKAGLRQVGDLMDQPRAPLTRRFGTELMLRLDQALGLEEEAISPRRPVAALSCERRLASPVVSEEDILALIGKLAVPMRQSLEARGEGGRLFEMLLFRVDGRVFRMTAGSSSPLRDAERISALFSARLAAIHDDFDAGYGFETLRLNVLQTAEYRQKQGDFSGGGQQDEGLNDFLDQMSARFGPGVFSLPVAVASHMPERAGAMVPVEEIDLAGISGSSGPASRPLRLFEHAEPVEATASVPEGPPATFRWRRAFFRVKRAEGPERIAPEWWVDGEDARTRDYFRVEDEAGRRYWLYREGLYERETNSPRWFMHGVFA</sequence>
<dbReference type="Proteomes" id="UP001174932">
    <property type="component" value="Unassembled WGS sequence"/>
</dbReference>
<comment type="similarity">
    <text evidence="1">Belongs to the DNA polymerase type-Y family.</text>
</comment>
<organism evidence="4 5">
    <name type="scientific">Rhizobium alvei</name>
    <dbReference type="NCBI Taxonomy" id="1132659"/>
    <lineage>
        <taxon>Bacteria</taxon>
        <taxon>Pseudomonadati</taxon>
        <taxon>Pseudomonadota</taxon>
        <taxon>Alphaproteobacteria</taxon>
        <taxon>Hyphomicrobiales</taxon>
        <taxon>Rhizobiaceae</taxon>
        <taxon>Rhizobium/Agrobacterium group</taxon>
        <taxon>Rhizobium</taxon>
    </lineage>
</organism>
<protein>
    <submittedName>
        <fullName evidence="4">DNA polymerase Y family protein</fullName>
    </submittedName>
</protein>
<evidence type="ECO:0000259" key="3">
    <source>
        <dbReference type="Pfam" id="PF00817"/>
    </source>
</evidence>
<evidence type="ECO:0000313" key="5">
    <source>
        <dbReference type="Proteomes" id="UP001174932"/>
    </source>
</evidence>
<feature type="domain" description="UmuC" evidence="3">
    <location>
        <begin position="29"/>
        <end position="149"/>
    </location>
</feature>
<accession>A0ABT8YLT8</accession>
<reference evidence="4" key="1">
    <citation type="journal article" date="2015" name="Int. J. Syst. Evol. Microbiol.">
        <title>Rhizobium alvei sp. nov., isolated from a freshwater river.</title>
        <authorList>
            <person name="Sheu S.Y."/>
            <person name="Huang H.W."/>
            <person name="Young C.C."/>
            <person name="Chen W.M."/>
        </authorList>
    </citation>
    <scope>NUCLEOTIDE SEQUENCE</scope>
    <source>
        <strain evidence="4">TNR-22</strain>
    </source>
</reference>